<feature type="compositionally biased region" description="Basic and acidic residues" evidence="1">
    <location>
        <begin position="169"/>
        <end position="178"/>
    </location>
</feature>
<evidence type="ECO:0000256" key="1">
    <source>
        <dbReference type="SAM" id="MobiDB-lite"/>
    </source>
</evidence>
<accession>A0A6A5KNX5</accession>
<dbReference type="Proteomes" id="UP000800040">
    <property type="component" value="Unassembled WGS sequence"/>
</dbReference>
<proteinExistence type="predicted"/>
<feature type="region of interest" description="Disordered" evidence="1">
    <location>
        <begin position="70"/>
        <end position="181"/>
    </location>
</feature>
<dbReference type="EMBL" id="ML975268">
    <property type="protein sequence ID" value="KAF1836836.1"/>
    <property type="molecule type" value="Genomic_DNA"/>
</dbReference>
<evidence type="ECO:0000313" key="2">
    <source>
        <dbReference type="EMBL" id="KAF1836836.1"/>
    </source>
</evidence>
<feature type="region of interest" description="Disordered" evidence="1">
    <location>
        <begin position="255"/>
        <end position="297"/>
    </location>
</feature>
<keyword evidence="3" id="KW-1185">Reference proteome</keyword>
<feature type="compositionally biased region" description="Low complexity" evidence="1">
    <location>
        <begin position="152"/>
        <end position="168"/>
    </location>
</feature>
<reference evidence="2" key="1">
    <citation type="submission" date="2020-01" db="EMBL/GenBank/DDBJ databases">
        <authorList>
            <consortium name="DOE Joint Genome Institute"/>
            <person name="Haridas S."/>
            <person name="Albert R."/>
            <person name="Binder M."/>
            <person name="Bloem J."/>
            <person name="Labutti K."/>
            <person name="Salamov A."/>
            <person name="Andreopoulos B."/>
            <person name="Baker S.E."/>
            <person name="Barry K."/>
            <person name="Bills G."/>
            <person name="Bluhm B.H."/>
            <person name="Cannon C."/>
            <person name="Castanera R."/>
            <person name="Culley D.E."/>
            <person name="Daum C."/>
            <person name="Ezra D."/>
            <person name="Gonzalez J.B."/>
            <person name="Henrissat B."/>
            <person name="Kuo A."/>
            <person name="Liang C."/>
            <person name="Lipzen A."/>
            <person name="Lutzoni F."/>
            <person name="Magnuson J."/>
            <person name="Mondo S."/>
            <person name="Nolan M."/>
            <person name="Ohm R."/>
            <person name="Pangilinan J."/>
            <person name="Park H.-J."/>
            <person name="Ramirez L."/>
            <person name="Alfaro M."/>
            <person name="Sun H."/>
            <person name="Tritt A."/>
            <person name="Yoshinaga Y."/>
            <person name="Zwiers L.-H."/>
            <person name="Turgeon B.G."/>
            <person name="Goodwin S.B."/>
            <person name="Spatafora J.W."/>
            <person name="Crous P.W."/>
            <person name="Grigoriev I.V."/>
        </authorList>
    </citation>
    <scope>NUCLEOTIDE SEQUENCE</scope>
    <source>
        <strain evidence="2">P77</strain>
    </source>
</reference>
<organism evidence="2 3">
    <name type="scientific">Decorospora gaudefroyi</name>
    <dbReference type="NCBI Taxonomy" id="184978"/>
    <lineage>
        <taxon>Eukaryota</taxon>
        <taxon>Fungi</taxon>
        <taxon>Dikarya</taxon>
        <taxon>Ascomycota</taxon>
        <taxon>Pezizomycotina</taxon>
        <taxon>Dothideomycetes</taxon>
        <taxon>Pleosporomycetidae</taxon>
        <taxon>Pleosporales</taxon>
        <taxon>Pleosporineae</taxon>
        <taxon>Pleosporaceae</taxon>
        <taxon>Decorospora</taxon>
    </lineage>
</organism>
<evidence type="ECO:0000313" key="3">
    <source>
        <dbReference type="Proteomes" id="UP000800040"/>
    </source>
</evidence>
<protein>
    <submittedName>
        <fullName evidence="2">Uncharacterized protein</fullName>
    </submittedName>
</protein>
<name>A0A6A5KNX5_9PLEO</name>
<dbReference type="AlphaFoldDB" id="A0A6A5KNX5"/>
<sequence length="297" mass="32083">MCGHQSLCRDNLSNLSKRLCPNNRPIEHKTQRESVAGSASVRTNFKARVAEYRIGEYLCHFSIDGPSYVHSEQDRLSPFSHPPTRRSSGPLTSVGHAAPLPCPENECPEQVPGASASQDQLGGASKRTRENQPFIQRDEDAPHPYKTNTKMSTFNVSTSSSSSNSVLSENRKVGKQEESTTLVTNQHITSPFLPPATAATTGAKHTKPEVGRWVNGSGRGMANERVMSNILPVHVQHTSVLSVASLNYSICTPRGHTSQRAKRASHGETGCKGDTASGCGMKSKGNGRYEGGTEDRA</sequence>
<gene>
    <name evidence="2" type="ORF">BDW02DRAFT_201587</name>
</gene>